<evidence type="ECO:0000256" key="2">
    <source>
        <dbReference type="ARBA" id="ARBA00023295"/>
    </source>
</evidence>
<dbReference type="RefSeq" id="WP_158864556.1">
    <property type="nucleotide sequence ID" value="NZ_CP046401.1"/>
</dbReference>
<dbReference type="KEGG" id="mcos:GM418_07090"/>
<proteinExistence type="predicted"/>
<dbReference type="Proteomes" id="UP000428260">
    <property type="component" value="Chromosome"/>
</dbReference>
<keyword evidence="1 4" id="KW-0378">Hydrolase</keyword>
<name>A0A6I6JM57_9BACT</name>
<reference evidence="4 5" key="1">
    <citation type="submission" date="2019-11" db="EMBL/GenBank/DDBJ databases">
        <authorList>
            <person name="Zheng R.K."/>
            <person name="Sun C.M."/>
        </authorList>
    </citation>
    <scope>NUCLEOTIDE SEQUENCE [LARGE SCALE GENOMIC DNA]</scope>
    <source>
        <strain evidence="4 5">WC007</strain>
    </source>
</reference>
<dbReference type="GO" id="GO:0005829">
    <property type="term" value="C:cytosol"/>
    <property type="evidence" value="ECO:0007669"/>
    <property type="project" value="TreeGrafter"/>
</dbReference>
<dbReference type="Pfam" id="PF01156">
    <property type="entry name" value="IU_nuc_hydro"/>
    <property type="match status" value="1"/>
</dbReference>
<dbReference type="PROSITE" id="PS51257">
    <property type="entry name" value="PROKAR_LIPOPROTEIN"/>
    <property type="match status" value="1"/>
</dbReference>
<sequence length="316" mass="35984">MMRSVFVVLTVLFGISCQAQKIKLIIDADTGNEMDDMYAIARALDSNDFELMGLVSAHFNNPQMVTDSMWHNYSTKNINTVELSQRENEQLLSEVNRSEIPHPQGCEKMVGFAWGFNHGTPVQYSEGVDFIITEAKKASPGNKLDIACLGPVTNVAAVILAEPDIAKNIHLHILSMKYNPETGVWNKNEFNARNDLNALDIVLDCTDLELSIISGQVSGQLVFERKDTQKRLFAYNNKISQNLLTRWDFVNAGERWIMWDLALIESIIHPELAKTEMVLTPPENVQRKVEAYTDIDEKKMEADFWESYQRLMEKLH</sequence>
<accession>A0A6I6JM57</accession>
<evidence type="ECO:0000259" key="3">
    <source>
        <dbReference type="Pfam" id="PF01156"/>
    </source>
</evidence>
<dbReference type="InterPro" id="IPR036452">
    <property type="entry name" value="Ribo_hydro-like"/>
</dbReference>
<evidence type="ECO:0000313" key="5">
    <source>
        <dbReference type="Proteomes" id="UP000428260"/>
    </source>
</evidence>
<dbReference type="EMBL" id="CP046401">
    <property type="protein sequence ID" value="QGY43431.1"/>
    <property type="molecule type" value="Genomic_DNA"/>
</dbReference>
<protein>
    <submittedName>
        <fullName evidence="4">Nucleoside hydrolase</fullName>
    </submittedName>
</protein>
<organism evidence="4 5">
    <name type="scientific">Maribellus comscasis</name>
    <dbReference type="NCBI Taxonomy" id="2681766"/>
    <lineage>
        <taxon>Bacteria</taxon>
        <taxon>Pseudomonadati</taxon>
        <taxon>Bacteroidota</taxon>
        <taxon>Bacteroidia</taxon>
        <taxon>Marinilabiliales</taxon>
        <taxon>Prolixibacteraceae</taxon>
        <taxon>Maribellus</taxon>
    </lineage>
</organism>
<evidence type="ECO:0000256" key="1">
    <source>
        <dbReference type="ARBA" id="ARBA00022801"/>
    </source>
</evidence>
<dbReference type="GO" id="GO:0006152">
    <property type="term" value="P:purine nucleoside catabolic process"/>
    <property type="evidence" value="ECO:0007669"/>
    <property type="project" value="TreeGrafter"/>
</dbReference>
<evidence type="ECO:0000313" key="4">
    <source>
        <dbReference type="EMBL" id="QGY43431.1"/>
    </source>
</evidence>
<dbReference type="InterPro" id="IPR001910">
    <property type="entry name" value="Inosine/uridine_hydrolase_dom"/>
</dbReference>
<dbReference type="Gene3D" id="3.90.245.10">
    <property type="entry name" value="Ribonucleoside hydrolase-like"/>
    <property type="match status" value="1"/>
</dbReference>
<dbReference type="InterPro" id="IPR023186">
    <property type="entry name" value="IUNH"/>
</dbReference>
<dbReference type="PANTHER" id="PTHR12304">
    <property type="entry name" value="INOSINE-URIDINE PREFERRING NUCLEOSIDE HYDROLASE"/>
    <property type="match status" value="1"/>
</dbReference>
<dbReference type="PANTHER" id="PTHR12304:SF58">
    <property type="entry name" value="INOSINE_URIDINE-PREFERRING NUCLEOSIDE HYDROLASE DOMAIN-CONTAINING PROTEIN"/>
    <property type="match status" value="1"/>
</dbReference>
<gene>
    <name evidence="4" type="ORF">GM418_07090</name>
</gene>
<feature type="domain" description="Inosine/uridine-preferring nucleoside hydrolase" evidence="3">
    <location>
        <begin position="24"/>
        <end position="276"/>
    </location>
</feature>
<dbReference type="GO" id="GO:0008477">
    <property type="term" value="F:purine nucleosidase activity"/>
    <property type="evidence" value="ECO:0007669"/>
    <property type="project" value="TreeGrafter"/>
</dbReference>
<keyword evidence="2" id="KW-0326">Glycosidase</keyword>
<dbReference type="AlphaFoldDB" id="A0A6I6JM57"/>
<keyword evidence="5" id="KW-1185">Reference proteome</keyword>
<dbReference type="SUPFAM" id="SSF53590">
    <property type="entry name" value="Nucleoside hydrolase"/>
    <property type="match status" value="1"/>
</dbReference>